<comment type="caution">
    <text evidence="2">The sequence shown here is derived from an EMBL/GenBank/DDBJ whole genome shotgun (WGS) entry which is preliminary data.</text>
</comment>
<dbReference type="Proteomes" id="UP000717696">
    <property type="component" value="Unassembled WGS sequence"/>
</dbReference>
<dbReference type="AlphaFoldDB" id="A0A9P9DU28"/>
<name>A0A9P9DU28_9HYPO</name>
<feature type="compositionally biased region" description="Polar residues" evidence="1">
    <location>
        <begin position="83"/>
        <end position="105"/>
    </location>
</feature>
<evidence type="ECO:0000313" key="3">
    <source>
        <dbReference type="Proteomes" id="UP000717696"/>
    </source>
</evidence>
<feature type="region of interest" description="Disordered" evidence="1">
    <location>
        <begin position="83"/>
        <end position="112"/>
    </location>
</feature>
<accession>A0A9P9DU28</accession>
<evidence type="ECO:0000313" key="2">
    <source>
        <dbReference type="EMBL" id="KAH7125054.1"/>
    </source>
</evidence>
<reference evidence="2" key="1">
    <citation type="journal article" date="2021" name="Nat. Commun.">
        <title>Genetic determinants of endophytism in the Arabidopsis root mycobiome.</title>
        <authorList>
            <person name="Mesny F."/>
            <person name="Miyauchi S."/>
            <person name="Thiergart T."/>
            <person name="Pickel B."/>
            <person name="Atanasova L."/>
            <person name="Karlsson M."/>
            <person name="Huettel B."/>
            <person name="Barry K.W."/>
            <person name="Haridas S."/>
            <person name="Chen C."/>
            <person name="Bauer D."/>
            <person name="Andreopoulos W."/>
            <person name="Pangilinan J."/>
            <person name="LaButti K."/>
            <person name="Riley R."/>
            <person name="Lipzen A."/>
            <person name="Clum A."/>
            <person name="Drula E."/>
            <person name="Henrissat B."/>
            <person name="Kohler A."/>
            <person name="Grigoriev I.V."/>
            <person name="Martin F.M."/>
            <person name="Hacquard S."/>
        </authorList>
    </citation>
    <scope>NUCLEOTIDE SEQUENCE</scope>
    <source>
        <strain evidence="2">MPI-CAGE-AT-0021</strain>
    </source>
</reference>
<keyword evidence="3" id="KW-1185">Reference proteome</keyword>
<organism evidence="2 3">
    <name type="scientific">Dactylonectria estremocensis</name>
    <dbReference type="NCBI Taxonomy" id="1079267"/>
    <lineage>
        <taxon>Eukaryota</taxon>
        <taxon>Fungi</taxon>
        <taxon>Dikarya</taxon>
        <taxon>Ascomycota</taxon>
        <taxon>Pezizomycotina</taxon>
        <taxon>Sordariomycetes</taxon>
        <taxon>Hypocreomycetidae</taxon>
        <taxon>Hypocreales</taxon>
        <taxon>Nectriaceae</taxon>
        <taxon>Dactylonectria</taxon>
    </lineage>
</organism>
<proteinExistence type="predicted"/>
<gene>
    <name evidence="2" type="ORF">B0J13DRAFT_566146</name>
</gene>
<sequence length="112" mass="12510">MSSSLAAMSRRTSIPQQVRLKLALIPIVFAATLKSLRNLTLSQRNSMSDSSGRVERLDANNPLFPVLTNVLFRLLCGYRTREQYPSSTQSGQGVSMSTPNLSNNRSRMRHRA</sequence>
<protein>
    <submittedName>
        <fullName evidence="2">Uncharacterized protein</fullName>
    </submittedName>
</protein>
<evidence type="ECO:0000256" key="1">
    <source>
        <dbReference type="SAM" id="MobiDB-lite"/>
    </source>
</evidence>
<dbReference type="EMBL" id="JAGMUU010000024">
    <property type="protein sequence ID" value="KAH7125054.1"/>
    <property type="molecule type" value="Genomic_DNA"/>
</dbReference>